<gene>
    <name evidence="3" type="ORF">HNR31_001840</name>
</gene>
<name>A0A7V9Z6N4_9BACL</name>
<dbReference type="Pfam" id="PF17881">
    <property type="entry name" value="TseB"/>
    <property type="match status" value="1"/>
</dbReference>
<accession>A0A7V9Z6N4</accession>
<evidence type="ECO:0000259" key="1">
    <source>
        <dbReference type="Pfam" id="PF03413"/>
    </source>
</evidence>
<protein>
    <submittedName>
        <fullName evidence="3">Uncharacterized protein YpmB</fullName>
    </submittedName>
</protein>
<feature type="domain" description="PepSY" evidence="1">
    <location>
        <begin position="95"/>
        <end position="153"/>
    </location>
</feature>
<dbReference type="Proteomes" id="UP000523087">
    <property type="component" value="Unassembled WGS sequence"/>
</dbReference>
<dbReference type="InterPro" id="IPR041401">
    <property type="entry name" value="TseB-like_dom"/>
</dbReference>
<proteinExistence type="predicted"/>
<dbReference type="EMBL" id="JACDUT010000005">
    <property type="protein sequence ID" value="MBA2875067.1"/>
    <property type="molecule type" value="Genomic_DNA"/>
</dbReference>
<dbReference type="SUPFAM" id="SSF54403">
    <property type="entry name" value="Cystatin/monellin"/>
    <property type="match status" value="2"/>
</dbReference>
<dbReference type="AlphaFoldDB" id="A0A7V9Z6N4"/>
<feature type="domain" description="Cell wall elongation regulator TseB-like" evidence="2">
    <location>
        <begin position="36"/>
        <end position="80"/>
    </location>
</feature>
<evidence type="ECO:0000313" key="4">
    <source>
        <dbReference type="Proteomes" id="UP000523087"/>
    </source>
</evidence>
<reference evidence="3 4" key="1">
    <citation type="submission" date="2020-07" db="EMBL/GenBank/DDBJ databases">
        <title>Genomic Encyclopedia of Type Strains, Phase IV (KMG-IV): sequencing the most valuable type-strain genomes for metagenomic binning, comparative biology and taxonomic classification.</title>
        <authorList>
            <person name="Goeker M."/>
        </authorList>
    </citation>
    <scope>NUCLEOTIDE SEQUENCE [LARGE SCALE GENOMIC DNA]</scope>
    <source>
        <strain evidence="3 4">DSM 15730</strain>
    </source>
</reference>
<organism evidence="3 4">
    <name type="scientific">Thermaerobacillus caldiproteolyticus</name>
    <dbReference type="NCBI Taxonomy" id="247480"/>
    <lineage>
        <taxon>Bacteria</taxon>
        <taxon>Bacillati</taxon>
        <taxon>Bacillota</taxon>
        <taxon>Bacilli</taxon>
        <taxon>Bacillales</taxon>
        <taxon>Anoxybacillaceae</taxon>
        <taxon>Thermaerobacillus</taxon>
    </lineage>
</organism>
<dbReference type="InterPro" id="IPR046350">
    <property type="entry name" value="Cystatin_sf"/>
</dbReference>
<dbReference type="Gene3D" id="3.10.450.40">
    <property type="match status" value="2"/>
</dbReference>
<evidence type="ECO:0000313" key="3">
    <source>
        <dbReference type="EMBL" id="MBA2875067.1"/>
    </source>
</evidence>
<evidence type="ECO:0000259" key="2">
    <source>
        <dbReference type="Pfam" id="PF17881"/>
    </source>
</evidence>
<dbReference type="InterPro" id="IPR025711">
    <property type="entry name" value="PepSY"/>
</dbReference>
<keyword evidence="4" id="KW-1185">Reference proteome</keyword>
<comment type="caution">
    <text evidence="3">The sequence shown here is derived from an EMBL/GenBank/DDBJ whole genome shotgun (WGS) entry which is preliminary data.</text>
</comment>
<sequence length="158" mass="18534">MKKWGILFLILLCGVIWQAISVYHAALETKQSLQSKALERAKREVAFTDIDRVYTYYGEQAYVVFVGTGRNGKKYIVWVPEKKGHVVVKRADRGITEKEAVSKLKEERNPKRLISVKPGMEKGVPLWELTYIDEYNRYSFYYLSFEDGTFLKRYSFQQ</sequence>
<dbReference type="Pfam" id="PF03413">
    <property type="entry name" value="PepSY"/>
    <property type="match status" value="1"/>
</dbReference>
<dbReference type="RefSeq" id="WP_181555931.1">
    <property type="nucleotide sequence ID" value="NZ_JACDUT010000005.1"/>
</dbReference>